<gene>
    <name evidence="3" type="ORF">NUTIK01_12240</name>
</gene>
<comment type="caution">
    <text evidence="3">The sequence shown here is derived from an EMBL/GenBank/DDBJ whole genome shotgun (WGS) entry which is preliminary data.</text>
</comment>
<evidence type="ECO:0000313" key="3">
    <source>
        <dbReference type="EMBL" id="GMM60447.1"/>
    </source>
</evidence>
<evidence type="ECO:0000256" key="1">
    <source>
        <dbReference type="SAM" id="MobiDB-lite"/>
    </source>
</evidence>
<dbReference type="Proteomes" id="UP001187221">
    <property type="component" value="Unassembled WGS sequence"/>
</dbReference>
<dbReference type="InterPro" id="IPR042047">
    <property type="entry name" value="SleB_dom1"/>
</dbReference>
<accession>A0ABQ6P7T8</accession>
<feature type="region of interest" description="Disordered" evidence="1">
    <location>
        <begin position="1"/>
        <end position="26"/>
    </location>
</feature>
<dbReference type="InterPro" id="IPR011105">
    <property type="entry name" value="Cell_wall_hydrolase_SleB"/>
</dbReference>
<feature type="domain" description="Cell wall hydrolase SleB" evidence="2">
    <location>
        <begin position="139"/>
        <end position="248"/>
    </location>
</feature>
<dbReference type="EMBL" id="BTFW01000001">
    <property type="protein sequence ID" value="GMM60447.1"/>
    <property type="molecule type" value="Genomic_DNA"/>
</dbReference>
<reference evidence="3 4" key="1">
    <citation type="submission" date="2023-06" db="EMBL/GenBank/DDBJ databases">
        <title>Draft genome sequence of Novosphingobium sp. strain IK01.</title>
        <authorList>
            <person name="Hatamoto M."/>
            <person name="Ikarashi T."/>
            <person name="Yamaguchi T."/>
        </authorList>
    </citation>
    <scope>NUCLEOTIDE SEQUENCE [LARGE SCALE GENOMIC DNA]</scope>
    <source>
        <strain evidence="3 4">IK01</strain>
    </source>
</reference>
<dbReference type="Gene3D" id="1.10.10.2520">
    <property type="entry name" value="Cell wall hydrolase SleB, domain 1"/>
    <property type="match status" value="1"/>
</dbReference>
<evidence type="ECO:0000259" key="2">
    <source>
        <dbReference type="Pfam" id="PF07486"/>
    </source>
</evidence>
<keyword evidence="4" id="KW-1185">Reference proteome</keyword>
<evidence type="ECO:0000313" key="4">
    <source>
        <dbReference type="Proteomes" id="UP001187221"/>
    </source>
</evidence>
<protein>
    <recommendedName>
        <fullName evidence="2">Cell wall hydrolase SleB domain-containing protein</fullName>
    </recommendedName>
</protein>
<organism evidence="3 4">
    <name type="scientific">Novosphingobium pituita</name>
    <dbReference type="NCBI Taxonomy" id="3056842"/>
    <lineage>
        <taxon>Bacteria</taxon>
        <taxon>Pseudomonadati</taxon>
        <taxon>Pseudomonadota</taxon>
        <taxon>Alphaproteobacteria</taxon>
        <taxon>Sphingomonadales</taxon>
        <taxon>Sphingomonadaceae</taxon>
        <taxon>Novosphingobium</taxon>
    </lineage>
</organism>
<proteinExistence type="predicted"/>
<sequence length="485" mass="50089">MTQPLPPFASPSFVSSSPDEAPHTPLPDGADIWTRWAEPALRLAMALLFLVVLGTLLKVLAPPPPGMPQRLALAALPALTDPMAVEPISAEAARQSNAALPVADRIDPATPFLFPAASPGAQERARDCLAAAAWYEAGDDPSGERAVVQVVLNRARHPAYPASVCGVVFQGSERHTGCQFTFTCDGSLAARHPGPAAWARARAVAGAALAGAVDPRVGWATHYHADYVVPTWRNSLDKIAQVGAHLFYRWRGGWGTGAAFRSPSAGRASANGGEPVETALTSLSPAHGTALSPDDDALMASLTEADRAVTTDSALLADVLHPAAALAPGLSSGQDTPERTALVALHGPALSGKAVPHTDSGDDTPIRLALDPALFPGRYALQALELCGHRPRCLVLGWRAAASGPVSTSGPTAGPLPAGTPAGAPSGTLAFVYRRDRAGGGEGAWWDCTLTPRADKAQCLPPSPQRLLADWATSGTAGAAPDKHL</sequence>
<dbReference type="Pfam" id="PF07486">
    <property type="entry name" value="Hydrolase_2"/>
    <property type="match status" value="1"/>
</dbReference>
<name>A0ABQ6P7T8_9SPHN</name>